<feature type="transmembrane region" description="Helical" evidence="1">
    <location>
        <begin position="6"/>
        <end position="26"/>
    </location>
</feature>
<protein>
    <submittedName>
        <fullName evidence="2">Uncharacterized protein</fullName>
    </submittedName>
</protein>
<proteinExistence type="predicted"/>
<keyword evidence="1" id="KW-0812">Transmembrane</keyword>
<organism evidence="2">
    <name type="scientific">Manihot esculenta</name>
    <name type="common">Cassava</name>
    <name type="synonym">Jatropha manihot</name>
    <dbReference type="NCBI Taxonomy" id="3983"/>
    <lineage>
        <taxon>Eukaryota</taxon>
        <taxon>Viridiplantae</taxon>
        <taxon>Streptophyta</taxon>
        <taxon>Embryophyta</taxon>
        <taxon>Tracheophyta</taxon>
        <taxon>Spermatophyta</taxon>
        <taxon>Magnoliopsida</taxon>
        <taxon>eudicotyledons</taxon>
        <taxon>Gunneridae</taxon>
        <taxon>Pentapetalae</taxon>
        <taxon>rosids</taxon>
        <taxon>fabids</taxon>
        <taxon>Malpighiales</taxon>
        <taxon>Euphorbiaceae</taxon>
        <taxon>Crotonoideae</taxon>
        <taxon>Manihoteae</taxon>
        <taxon>Manihot</taxon>
    </lineage>
</organism>
<dbReference type="AlphaFoldDB" id="A0A2C9U3N2"/>
<accession>A0A2C9U3N2</accession>
<reference evidence="2" key="1">
    <citation type="submission" date="2016-02" db="EMBL/GenBank/DDBJ databases">
        <title>WGS assembly of Manihot esculenta.</title>
        <authorList>
            <person name="Bredeson J.V."/>
            <person name="Prochnik S.E."/>
            <person name="Lyons J.B."/>
            <person name="Schmutz J."/>
            <person name="Grimwood J."/>
            <person name="Vrebalov J."/>
            <person name="Bart R.S."/>
            <person name="Amuge T."/>
            <person name="Ferguson M.E."/>
            <person name="Green R."/>
            <person name="Putnam N."/>
            <person name="Stites J."/>
            <person name="Rounsley S."/>
            <person name="Rokhsar D.S."/>
        </authorList>
    </citation>
    <scope>NUCLEOTIDE SEQUENCE [LARGE SCALE GENOMIC DNA]</scope>
    <source>
        <tissue evidence="2">Leaf</tissue>
    </source>
</reference>
<sequence length="51" mass="5644">MPSHVGGLLMLSMISVVVFFIFFLFLMHLGWVEHLEPCFGGKLGFSGTLLS</sequence>
<keyword evidence="1" id="KW-1133">Transmembrane helix</keyword>
<gene>
    <name evidence="2" type="ORF">MANES_18G098400</name>
</gene>
<evidence type="ECO:0000256" key="1">
    <source>
        <dbReference type="SAM" id="Phobius"/>
    </source>
</evidence>
<dbReference type="EMBL" id="CM004404">
    <property type="protein sequence ID" value="OAY23681.1"/>
    <property type="molecule type" value="Genomic_DNA"/>
</dbReference>
<keyword evidence="1" id="KW-0472">Membrane</keyword>
<name>A0A2C9U3N2_MANES</name>
<evidence type="ECO:0000313" key="2">
    <source>
        <dbReference type="EMBL" id="OAY23681.1"/>
    </source>
</evidence>